<feature type="transmembrane region" description="Helical" evidence="1">
    <location>
        <begin position="12"/>
        <end position="31"/>
    </location>
</feature>
<reference evidence="2" key="2">
    <citation type="submission" date="2021-04" db="EMBL/GenBank/DDBJ databases">
        <authorList>
            <person name="Gilroy R."/>
        </authorList>
    </citation>
    <scope>NUCLEOTIDE SEQUENCE</scope>
    <source>
        <strain evidence="2">ChiGjej3B3-11674</strain>
    </source>
</reference>
<name>A0A9D2U2T0_9FIRM</name>
<keyword evidence="1" id="KW-0812">Transmembrane</keyword>
<reference evidence="2" key="1">
    <citation type="journal article" date="2021" name="PeerJ">
        <title>Extensive microbial diversity within the chicken gut microbiome revealed by metagenomics and culture.</title>
        <authorList>
            <person name="Gilroy R."/>
            <person name="Ravi A."/>
            <person name="Getino M."/>
            <person name="Pursley I."/>
            <person name="Horton D.L."/>
            <person name="Alikhan N.F."/>
            <person name="Baker D."/>
            <person name="Gharbi K."/>
            <person name="Hall N."/>
            <person name="Watson M."/>
            <person name="Adriaenssens E.M."/>
            <person name="Foster-Nyarko E."/>
            <person name="Jarju S."/>
            <person name="Secka A."/>
            <person name="Antonio M."/>
            <person name="Oren A."/>
            <person name="Chaudhuri R.R."/>
            <person name="La Ragione R."/>
            <person name="Hildebrand F."/>
            <person name="Pallen M.J."/>
        </authorList>
    </citation>
    <scope>NUCLEOTIDE SEQUENCE</scope>
    <source>
        <strain evidence="2">ChiGjej3B3-11674</strain>
    </source>
</reference>
<gene>
    <name evidence="2" type="ORF">H9911_06410</name>
</gene>
<evidence type="ECO:0000313" key="3">
    <source>
        <dbReference type="Proteomes" id="UP000823897"/>
    </source>
</evidence>
<proteinExistence type="predicted"/>
<dbReference type="Pfam" id="PF07441">
    <property type="entry name" value="BofA"/>
    <property type="match status" value="1"/>
</dbReference>
<evidence type="ECO:0000313" key="2">
    <source>
        <dbReference type="EMBL" id="HJD34154.1"/>
    </source>
</evidence>
<accession>A0A9D2U2T0</accession>
<dbReference type="AlphaFoldDB" id="A0A9D2U2T0"/>
<feature type="transmembrane region" description="Helical" evidence="1">
    <location>
        <begin position="43"/>
        <end position="66"/>
    </location>
</feature>
<evidence type="ECO:0000256" key="1">
    <source>
        <dbReference type="SAM" id="Phobius"/>
    </source>
</evidence>
<protein>
    <submittedName>
        <fullName evidence="2">Pro-sigmaK processing inhibitor BofA family protein</fullName>
    </submittedName>
</protein>
<comment type="caution">
    <text evidence="2">The sequence shown here is derived from an EMBL/GenBank/DDBJ whole genome shotgun (WGS) entry which is preliminary data.</text>
</comment>
<dbReference type="EMBL" id="DWUV01000119">
    <property type="protein sequence ID" value="HJD34154.1"/>
    <property type="molecule type" value="Genomic_DNA"/>
</dbReference>
<organism evidence="2 3">
    <name type="scientific">Candidatus Mediterraneibacter tabaqchaliae</name>
    <dbReference type="NCBI Taxonomy" id="2838689"/>
    <lineage>
        <taxon>Bacteria</taxon>
        <taxon>Bacillati</taxon>
        <taxon>Bacillota</taxon>
        <taxon>Clostridia</taxon>
        <taxon>Lachnospirales</taxon>
        <taxon>Lachnospiraceae</taxon>
        <taxon>Mediterraneibacter</taxon>
    </lineage>
</organism>
<sequence length="69" mass="7433">MGRKFLSAVVNFFIRAAIGMALIFFINQYVIPPDSSINVGMNAVSFLTSGTLGIPGVGLLYGIMCYQIL</sequence>
<dbReference type="Proteomes" id="UP000823897">
    <property type="component" value="Unassembled WGS sequence"/>
</dbReference>
<keyword evidence="1" id="KW-0472">Membrane</keyword>
<dbReference type="InterPro" id="IPR010001">
    <property type="entry name" value="BofA"/>
</dbReference>
<keyword evidence="1" id="KW-1133">Transmembrane helix</keyword>